<dbReference type="PANTHER" id="PTHR27005">
    <property type="entry name" value="WALL-ASSOCIATED RECEPTOR KINASE-LIKE 21"/>
    <property type="match status" value="1"/>
</dbReference>
<evidence type="ECO:0000256" key="8">
    <source>
        <dbReference type="ARBA" id="ARBA00022840"/>
    </source>
</evidence>
<reference evidence="16" key="4">
    <citation type="submission" date="2019-03" db="UniProtKB">
        <authorList>
            <consortium name="EnsemblPlants"/>
        </authorList>
    </citation>
    <scope>IDENTIFICATION</scope>
</reference>
<keyword evidence="3" id="KW-0808">Transferase</keyword>
<reference evidence="16" key="3">
    <citation type="journal article" date="2017" name="Nature">
        <title>Genome sequence of the progenitor of the wheat D genome Aegilops tauschii.</title>
        <authorList>
            <person name="Luo M.C."/>
            <person name="Gu Y.Q."/>
            <person name="Puiu D."/>
            <person name="Wang H."/>
            <person name="Twardziok S.O."/>
            <person name="Deal K.R."/>
            <person name="Huo N."/>
            <person name="Zhu T."/>
            <person name="Wang L."/>
            <person name="Wang Y."/>
            <person name="McGuire P.E."/>
            <person name="Liu S."/>
            <person name="Long H."/>
            <person name="Ramasamy R.K."/>
            <person name="Rodriguez J.C."/>
            <person name="Van S.L."/>
            <person name="Yuan L."/>
            <person name="Wang Z."/>
            <person name="Xia Z."/>
            <person name="Xiao L."/>
            <person name="Anderson O.D."/>
            <person name="Ouyang S."/>
            <person name="Liang Y."/>
            <person name="Zimin A.V."/>
            <person name="Pertea G."/>
            <person name="Qi P."/>
            <person name="Bennetzen J.L."/>
            <person name="Dai X."/>
            <person name="Dawson M.W."/>
            <person name="Muller H.G."/>
            <person name="Kugler K."/>
            <person name="Rivarola-Duarte L."/>
            <person name="Spannagl M."/>
            <person name="Mayer K.F.X."/>
            <person name="Lu F.H."/>
            <person name="Bevan M.W."/>
            <person name="Leroy P."/>
            <person name="Li P."/>
            <person name="You F.M."/>
            <person name="Sun Q."/>
            <person name="Liu Z."/>
            <person name="Lyons E."/>
            <person name="Wicker T."/>
            <person name="Salzberg S.L."/>
            <person name="Devos K.M."/>
            <person name="Dvorak J."/>
        </authorList>
    </citation>
    <scope>NUCLEOTIDE SEQUENCE [LARGE SCALE GENOMIC DNA]</scope>
    <source>
        <strain evidence="16">cv. AL8/78</strain>
    </source>
</reference>
<evidence type="ECO:0000256" key="9">
    <source>
        <dbReference type="ARBA" id="ARBA00022989"/>
    </source>
</evidence>
<dbReference type="EnsemblPlants" id="AET5Gv20612600.3">
    <property type="protein sequence ID" value="AET5Gv20612600.3"/>
    <property type="gene ID" value="AET5Gv20612600"/>
</dbReference>
<dbReference type="GO" id="GO:0030247">
    <property type="term" value="F:polysaccharide binding"/>
    <property type="evidence" value="ECO:0007669"/>
    <property type="project" value="InterPro"/>
</dbReference>
<keyword evidence="7" id="KW-0418">Kinase</keyword>
<keyword evidence="10" id="KW-0472">Membrane</keyword>
<dbReference type="InterPro" id="IPR008271">
    <property type="entry name" value="Ser/Thr_kinase_AS"/>
</dbReference>
<organism evidence="16 17">
    <name type="scientific">Aegilops tauschii subsp. strangulata</name>
    <name type="common">Goatgrass</name>
    <dbReference type="NCBI Taxonomy" id="200361"/>
    <lineage>
        <taxon>Eukaryota</taxon>
        <taxon>Viridiplantae</taxon>
        <taxon>Streptophyta</taxon>
        <taxon>Embryophyta</taxon>
        <taxon>Tracheophyta</taxon>
        <taxon>Spermatophyta</taxon>
        <taxon>Magnoliopsida</taxon>
        <taxon>Liliopsida</taxon>
        <taxon>Poales</taxon>
        <taxon>Poaceae</taxon>
        <taxon>BOP clade</taxon>
        <taxon>Pooideae</taxon>
        <taxon>Triticodae</taxon>
        <taxon>Triticeae</taxon>
        <taxon>Triticinae</taxon>
        <taxon>Aegilops</taxon>
    </lineage>
</organism>
<dbReference type="GO" id="GO:0005524">
    <property type="term" value="F:ATP binding"/>
    <property type="evidence" value="ECO:0007669"/>
    <property type="project" value="UniProtKB-UniRule"/>
</dbReference>
<dbReference type="PROSITE" id="PS50011">
    <property type="entry name" value="PROTEIN_KINASE_DOM"/>
    <property type="match status" value="1"/>
</dbReference>
<dbReference type="PROSITE" id="PS00108">
    <property type="entry name" value="PROTEIN_KINASE_ST"/>
    <property type="match status" value="1"/>
</dbReference>
<feature type="binding site" evidence="13">
    <location>
        <position position="394"/>
    </location>
    <ligand>
        <name>ATP</name>
        <dbReference type="ChEBI" id="CHEBI:30616"/>
    </ligand>
</feature>
<dbReference type="PANTHER" id="PTHR27005:SF539">
    <property type="entry name" value="PROTEIN KINASE DOMAIN-CONTAINING PROTEIN"/>
    <property type="match status" value="1"/>
</dbReference>
<feature type="domain" description="Protein kinase" evidence="15">
    <location>
        <begin position="366"/>
        <end position="647"/>
    </location>
</feature>
<dbReference type="Gramene" id="AET5Gv20612600.3">
    <property type="protein sequence ID" value="AET5Gv20612600.3"/>
    <property type="gene ID" value="AET5Gv20612600"/>
</dbReference>
<evidence type="ECO:0000256" key="6">
    <source>
        <dbReference type="ARBA" id="ARBA00022741"/>
    </source>
</evidence>
<keyword evidence="2" id="KW-0723">Serine/threonine-protein kinase</keyword>
<evidence type="ECO:0000313" key="17">
    <source>
        <dbReference type="Proteomes" id="UP000015105"/>
    </source>
</evidence>
<evidence type="ECO:0000256" key="1">
    <source>
        <dbReference type="ARBA" id="ARBA00004479"/>
    </source>
</evidence>
<evidence type="ECO:0000256" key="5">
    <source>
        <dbReference type="ARBA" id="ARBA00022729"/>
    </source>
</evidence>
<dbReference type="InterPro" id="IPR000719">
    <property type="entry name" value="Prot_kinase_dom"/>
</dbReference>
<comment type="subcellular location">
    <subcellularLocation>
        <location evidence="1">Membrane</location>
        <topology evidence="1">Single-pass type I membrane protein</topology>
    </subcellularLocation>
</comment>
<dbReference type="Gene3D" id="3.30.200.20">
    <property type="entry name" value="Phosphorylase Kinase, domain 1"/>
    <property type="match status" value="1"/>
</dbReference>
<dbReference type="FunFam" id="3.30.200.20:FF:000043">
    <property type="entry name" value="Wall-associated receptor kinase 2"/>
    <property type="match status" value="1"/>
</dbReference>
<dbReference type="GO" id="GO:0007166">
    <property type="term" value="P:cell surface receptor signaling pathway"/>
    <property type="evidence" value="ECO:0007669"/>
    <property type="project" value="InterPro"/>
</dbReference>
<protein>
    <recommendedName>
        <fullName evidence="15">Protein kinase domain-containing protein</fullName>
    </recommendedName>
</protein>
<evidence type="ECO:0000256" key="3">
    <source>
        <dbReference type="ARBA" id="ARBA00022679"/>
    </source>
</evidence>
<dbReference type="GO" id="GO:0005886">
    <property type="term" value="C:plasma membrane"/>
    <property type="evidence" value="ECO:0007669"/>
    <property type="project" value="TreeGrafter"/>
</dbReference>
<dbReference type="InterPro" id="IPR001245">
    <property type="entry name" value="Ser-Thr/Tyr_kinase_cat_dom"/>
</dbReference>
<dbReference type="Gene3D" id="1.10.510.10">
    <property type="entry name" value="Transferase(Phosphotransferase) domain 1"/>
    <property type="match status" value="1"/>
</dbReference>
<keyword evidence="12" id="KW-0325">Glycoprotein</keyword>
<evidence type="ECO:0000256" key="2">
    <source>
        <dbReference type="ARBA" id="ARBA00022527"/>
    </source>
</evidence>
<keyword evidence="8 13" id="KW-0067">ATP-binding</keyword>
<dbReference type="InterPro" id="IPR025287">
    <property type="entry name" value="WAK_GUB"/>
</dbReference>
<keyword evidence="17" id="KW-1185">Reference proteome</keyword>
<evidence type="ECO:0000256" key="12">
    <source>
        <dbReference type="ARBA" id="ARBA00023180"/>
    </source>
</evidence>
<keyword evidence="11" id="KW-1015">Disulfide bond</keyword>
<feature type="chain" id="PRO_5019159357" description="Protein kinase domain-containing protein" evidence="14">
    <location>
        <begin position="29"/>
        <end position="689"/>
    </location>
</feature>
<evidence type="ECO:0000313" key="16">
    <source>
        <dbReference type="EnsemblPlants" id="AET5Gv20612600.3"/>
    </source>
</evidence>
<evidence type="ECO:0000256" key="10">
    <source>
        <dbReference type="ARBA" id="ARBA00023136"/>
    </source>
</evidence>
<keyword evidence="5 14" id="KW-0732">Signal</keyword>
<evidence type="ECO:0000256" key="4">
    <source>
        <dbReference type="ARBA" id="ARBA00022692"/>
    </source>
</evidence>
<dbReference type="GO" id="GO:0004674">
    <property type="term" value="F:protein serine/threonine kinase activity"/>
    <property type="evidence" value="ECO:0007669"/>
    <property type="project" value="UniProtKB-KW"/>
</dbReference>
<evidence type="ECO:0000256" key="13">
    <source>
        <dbReference type="PROSITE-ProRule" id="PRU10141"/>
    </source>
</evidence>
<dbReference type="FunFam" id="1.10.510.10:FF:000084">
    <property type="entry name" value="Wall-associated receptor kinase 2"/>
    <property type="match status" value="1"/>
</dbReference>
<keyword evidence="6 13" id="KW-0547">Nucleotide-binding</keyword>
<sequence>MTKLRYSRFLLSGHIFLILSVIWALATADVPAGQRSGCPAKCGDVDIPFPYGVGKECALHDGFNLNCTTVEGVEMPLAGHIQVIKISLANSTATLNTTAISWKCYYPATGTMKSEKGWLNLTNTPYWISEVDNTVIVIGCNTLAYMRSSAYVIGCFSTCEGTALENNKCSGAGCCQADVPKGIQYYEGYFNGNYNNTKNSQDISCSYITVMEKAAFNFKTSYVKSTVFYDTYKGKVPIVLNWQIAESACMDAKKNTSSYACVSNHSACVDSTTHKPGYRCKCSDGYEGNPYLAGGCQGASLGLVVLVIVVACTCLIQGRRKLRNMKLAYFRQHGGTILFEEMRSQQGADAFKIFSEEELQQATNRFSEKQVIGRGGHGTVYKGLLKSNVEVAVKRCMTIDEQHKKEFGKEMLILAQINHRNVVKLLGCCLEVEVPMLVYEFVPNGTLFDLIHGNHGWRISLATRLGIAHDSAEALSYLHSGASTPILHGDVKSSNILLDDNHKAKVSDFGASILAPTDESQFVTLVQGTCGYLDPEYMQTCQLTDKSDVYSFGVVLLELLTCKKPFNLDALGQEKSLSMMFMSAMKENRLEVILDDGIKDEDNIEILEEIAELAKHCLEMSGENRPSMKEVAEKLDRLRKVMHHPWVQQNPEEMESLLGEPSAMAHSTIVSDQYFSIEKKAVTNLQSGR</sequence>
<accession>A0A453L3H0</accession>
<dbReference type="InterPro" id="IPR011009">
    <property type="entry name" value="Kinase-like_dom_sf"/>
</dbReference>
<dbReference type="Pfam" id="PF07714">
    <property type="entry name" value="PK_Tyr_Ser-Thr"/>
    <property type="match status" value="1"/>
</dbReference>
<evidence type="ECO:0000259" key="15">
    <source>
        <dbReference type="PROSITE" id="PS50011"/>
    </source>
</evidence>
<feature type="signal peptide" evidence="14">
    <location>
        <begin position="1"/>
        <end position="28"/>
    </location>
</feature>
<evidence type="ECO:0000256" key="11">
    <source>
        <dbReference type="ARBA" id="ARBA00023157"/>
    </source>
</evidence>
<dbReference type="Proteomes" id="UP000015105">
    <property type="component" value="Chromosome 5D"/>
</dbReference>
<dbReference type="InterPro" id="IPR045274">
    <property type="entry name" value="WAK-like"/>
</dbReference>
<evidence type="ECO:0000256" key="7">
    <source>
        <dbReference type="ARBA" id="ARBA00022777"/>
    </source>
</evidence>
<dbReference type="InterPro" id="IPR017441">
    <property type="entry name" value="Protein_kinase_ATP_BS"/>
</dbReference>
<reference evidence="17" key="2">
    <citation type="journal article" date="2017" name="Nat. Plants">
        <title>The Aegilops tauschii genome reveals multiple impacts of transposons.</title>
        <authorList>
            <person name="Zhao G."/>
            <person name="Zou C."/>
            <person name="Li K."/>
            <person name="Wang K."/>
            <person name="Li T."/>
            <person name="Gao L."/>
            <person name="Zhang X."/>
            <person name="Wang H."/>
            <person name="Yang Z."/>
            <person name="Liu X."/>
            <person name="Jiang W."/>
            <person name="Mao L."/>
            <person name="Kong X."/>
            <person name="Jiao Y."/>
            <person name="Jia J."/>
        </authorList>
    </citation>
    <scope>NUCLEOTIDE SEQUENCE [LARGE SCALE GENOMIC DNA]</scope>
    <source>
        <strain evidence="17">cv. AL8/78</strain>
    </source>
</reference>
<keyword evidence="4" id="KW-0812">Transmembrane</keyword>
<dbReference type="Pfam" id="PF13947">
    <property type="entry name" value="GUB_WAK_bind"/>
    <property type="match status" value="1"/>
</dbReference>
<dbReference type="AlphaFoldDB" id="A0A453L3H0"/>
<proteinExistence type="predicted"/>
<name>A0A453L3H0_AEGTS</name>
<dbReference type="SMART" id="SM00220">
    <property type="entry name" value="S_TKc"/>
    <property type="match status" value="1"/>
</dbReference>
<keyword evidence="9" id="KW-1133">Transmembrane helix</keyword>
<dbReference type="SUPFAM" id="SSF56112">
    <property type="entry name" value="Protein kinase-like (PK-like)"/>
    <property type="match status" value="1"/>
</dbReference>
<evidence type="ECO:0000256" key="14">
    <source>
        <dbReference type="SAM" id="SignalP"/>
    </source>
</evidence>
<dbReference type="PROSITE" id="PS00107">
    <property type="entry name" value="PROTEIN_KINASE_ATP"/>
    <property type="match status" value="1"/>
</dbReference>
<reference evidence="16" key="5">
    <citation type="journal article" date="2021" name="G3 (Bethesda)">
        <title>Aegilops tauschii genome assembly Aet v5.0 features greater sequence contiguity and improved annotation.</title>
        <authorList>
            <person name="Wang L."/>
            <person name="Zhu T."/>
            <person name="Rodriguez J.C."/>
            <person name="Deal K.R."/>
            <person name="Dubcovsky J."/>
            <person name="McGuire P.E."/>
            <person name="Lux T."/>
            <person name="Spannagl M."/>
            <person name="Mayer K.F.X."/>
            <person name="Baldrich P."/>
            <person name="Meyers B.C."/>
            <person name="Huo N."/>
            <person name="Gu Y.Q."/>
            <person name="Zhou H."/>
            <person name="Devos K.M."/>
            <person name="Bennetzen J.L."/>
            <person name="Unver T."/>
            <person name="Budak H."/>
            <person name="Gulick P.J."/>
            <person name="Galiba G."/>
            <person name="Kalapos B."/>
            <person name="Nelson D.R."/>
            <person name="Li P."/>
            <person name="You F.M."/>
            <person name="Luo M.C."/>
            <person name="Dvorak J."/>
        </authorList>
    </citation>
    <scope>NUCLEOTIDE SEQUENCE [LARGE SCALE GENOMIC DNA]</scope>
    <source>
        <strain evidence="16">cv. AL8/78</strain>
    </source>
</reference>
<reference evidence="17" key="1">
    <citation type="journal article" date="2014" name="Science">
        <title>Ancient hybridizations among the ancestral genomes of bread wheat.</title>
        <authorList>
            <consortium name="International Wheat Genome Sequencing Consortium,"/>
            <person name="Marcussen T."/>
            <person name="Sandve S.R."/>
            <person name="Heier L."/>
            <person name="Spannagl M."/>
            <person name="Pfeifer M."/>
            <person name="Jakobsen K.S."/>
            <person name="Wulff B.B."/>
            <person name="Steuernagel B."/>
            <person name="Mayer K.F."/>
            <person name="Olsen O.A."/>
        </authorList>
    </citation>
    <scope>NUCLEOTIDE SEQUENCE [LARGE SCALE GENOMIC DNA]</scope>
    <source>
        <strain evidence="17">cv. AL8/78</strain>
    </source>
</reference>
<dbReference type="CDD" id="cd14066">
    <property type="entry name" value="STKc_IRAK"/>
    <property type="match status" value="1"/>
</dbReference>